<dbReference type="OrthoDB" id="4196751at2"/>
<sequence length="179" mass="20657">MGHSERVDRAAIAGELERTRVHLHRLLADASDTSLRSRSAGTRWTNEQLLFHMVFGYMVVAALLPLVRMVSRLPAGVERRFAQVLDAGTRPFDVVNYYGSCAAALVFDRNRMGTKADRVIGALSRRLQRESEQALGRGMFFPVRWDPFFTDYMTIGELYRYPVRHFDFHERQLTLDRPH</sequence>
<gene>
    <name evidence="2" type="ORF">SAMN05444695_111107</name>
</gene>
<dbReference type="Pfam" id="PF12867">
    <property type="entry name" value="DinB_2"/>
    <property type="match status" value="1"/>
</dbReference>
<proteinExistence type="predicted"/>
<accession>A0A1G8NLW3</accession>
<protein>
    <submittedName>
        <fullName evidence="2">DinB superfamily protein</fullName>
    </submittedName>
</protein>
<dbReference type="AlphaFoldDB" id="A0A1G8NLW3"/>
<dbReference type="RefSeq" id="WP_059384781.1">
    <property type="nucleotide sequence ID" value="NZ_CP048813.1"/>
</dbReference>
<evidence type="ECO:0000313" key="2">
    <source>
        <dbReference type="EMBL" id="SDI81175.1"/>
    </source>
</evidence>
<dbReference type="InterPro" id="IPR024775">
    <property type="entry name" value="DinB-like"/>
</dbReference>
<dbReference type="SUPFAM" id="SSF109854">
    <property type="entry name" value="DinB/YfiT-like putative metalloenzymes"/>
    <property type="match status" value="1"/>
</dbReference>
<reference evidence="2 3" key="1">
    <citation type="submission" date="2016-10" db="EMBL/GenBank/DDBJ databases">
        <authorList>
            <person name="de Groot N.N."/>
        </authorList>
    </citation>
    <scope>NUCLEOTIDE SEQUENCE [LARGE SCALE GENOMIC DNA]</scope>
    <source>
        <strain evidence="2 3">DSM 44892</strain>
    </source>
</reference>
<evidence type="ECO:0000313" key="3">
    <source>
        <dbReference type="Proteomes" id="UP000183263"/>
    </source>
</evidence>
<organism evidence="2 3">
    <name type="scientific">Rhodococcus triatomae</name>
    <dbReference type="NCBI Taxonomy" id="300028"/>
    <lineage>
        <taxon>Bacteria</taxon>
        <taxon>Bacillati</taxon>
        <taxon>Actinomycetota</taxon>
        <taxon>Actinomycetes</taxon>
        <taxon>Mycobacteriales</taxon>
        <taxon>Nocardiaceae</taxon>
        <taxon>Rhodococcus</taxon>
    </lineage>
</organism>
<keyword evidence="3" id="KW-1185">Reference proteome</keyword>
<dbReference type="Proteomes" id="UP000183263">
    <property type="component" value="Unassembled WGS sequence"/>
</dbReference>
<dbReference type="InterPro" id="IPR034660">
    <property type="entry name" value="DinB/YfiT-like"/>
</dbReference>
<evidence type="ECO:0000259" key="1">
    <source>
        <dbReference type="Pfam" id="PF12867"/>
    </source>
</evidence>
<name>A0A1G8NLW3_9NOCA</name>
<feature type="domain" description="DinB-like" evidence="1">
    <location>
        <begin position="15"/>
        <end position="172"/>
    </location>
</feature>
<dbReference type="EMBL" id="FNDN01000011">
    <property type="protein sequence ID" value="SDI81175.1"/>
    <property type="molecule type" value="Genomic_DNA"/>
</dbReference>